<dbReference type="GO" id="GO:0004519">
    <property type="term" value="F:endonuclease activity"/>
    <property type="evidence" value="ECO:0007669"/>
    <property type="project" value="UniProtKB-KW"/>
</dbReference>
<keyword evidence="8" id="KW-1185">Reference proteome</keyword>
<evidence type="ECO:0000256" key="1">
    <source>
        <dbReference type="ARBA" id="ARBA00022695"/>
    </source>
</evidence>
<evidence type="ECO:0000313" key="7">
    <source>
        <dbReference type="EMBL" id="GBM16497.1"/>
    </source>
</evidence>
<dbReference type="InterPro" id="IPR050951">
    <property type="entry name" value="Retrovirus_Pol_polyprotein"/>
</dbReference>
<dbReference type="PROSITE" id="PS50878">
    <property type="entry name" value="RT_POL"/>
    <property type="match status" value="1"/>
</dbReference>
<gene>
    <name evidence="7" type="primary">pol_2138</name>
    <name evidence="7" type="ORF">AVEN_208803_1</name>
</gene>
<dbReference type="SUPFAM" id="SSF56672">
    <property type="entry name" value="DNA/RNA polymerases"/>
    <property type="match status" value="1"/>
</dbReference>
<dbReference type="InterPro" id="IPR043502">
    <property type="entry name" value="DNA/RNA_pol_sf"/>
</dbReference>
<keyword evidence="2" id="KW-0540">Nuclease</keyword>
<dbReference type="InterPro" id="IPR000477">
    <property type="entry name" value="RT_dom"/>
</dbReference>
<dbReference type="GO" id="GO:0003964">
    <property type="term" value="F:RNA-directed DNA polymerase activity"/>
    <property type="evidence" value="ECO:0007669"/>
    <property type="project" value="UniProtKB-KW"/>
</dbReference>
<protein>
    <submittedName>
        <fullName evidence="7">Retrovirus-related Pol polyprotein from transposon 17.6</fullName>
    </submittedName>
</protein>
<dbReference type="FunFam" id="3.30.70.270:FF:000026">
    <property type="entry name" value="Transposon Ty3-G Gag-Pol polyprotein"/>
    <property type="match status" value="1"/>
</dbReference>
<feature type="non-terminal residue" evidence="7">
    <location>
        <position position="844"/>
    </location>
</feature>
<organism evidence="7 8">
    <name type="scientific">Araneus ventricosus</name>
    <name type="common">Orbweaver spider</name>
    <name type="synonym">Epeira ventricosa</name>
    <dbReference type="NCBI Taxonomy" id="182803"/>
    <lineage>
        <taxon>Eukaryota</taxon>
        <taxon>Metazoa</taxon>
        <taxon>Ecdysozoa</taxon>
        <taxon>Arthropoda</taxon>
        <taxon>Chelicerata</taxon>
        <taxon>Arachnida</taxon>
        <taxon>Araneae</taxon>
        <taxon>Araneomorphae</taxon>
        <taxon>Entelegynae</taxon>
        <taxon>Araneoidea</taxon>
        <taxon>Araneidae</taxon>
        <taxon>Araneus</taxon>
    </lineage>
</organism>
<dbReference type="PANTHER" id="PTHR37984">
    <property type="entry name" value="PROTEIN CBG26694"/>
    <property type="match status" value="1"/>
</dbReference>
<comment type="caution">
    <text evidence="7">The sequence shown here is derived from an EMBL/GenBank/DDBJ whole genome shotgun (WGS) entry which is preliminary data.</text>
</comment>
<dbReference type="Pfam" id="PF00078">
    <property type="entry name" value="RVT_1"/>
    <property type="match status" value="1"/>
</dbReference>
<dbReference type="FunFam" id="3.10.20.370:FF:000001">
    <property type="entry name" value="Retrovirus-related Pol polyprotein from transposon 17.6-like protein"/>
    <property type="match status" value="1"/>
</dbReference>
<dbReference type="InterPro" id="IPR043128">
    <property type="entry name" value="Rev_trsase/Diguanyl_cyclase"/>
</dbReference>
<evidence type="ECO:0000313" key="8">
    <source>
        <dbReference type="Proteomes" id="UP000499080"/>
    </source>
</evidence>
<dbReference type="InterPro" id="IPR041577">
    <property type="entry name" value="RT_RNaseH_2"/>
</dbReference>
<dbReference type="Gene3D" id="3.30.70.270">
    <property type="match status" value="2"/>
</dbReference>
<dbReference type="PANTHER" id="PTHR37984:SF5">
    <property type="entry name" value="PROTEIN NYNRIN-LIKE"/>
    <property type="match status" value="1"/>
</dbReference>
<dbReference type="Gene3D" id="3.10.20.370">
    <property type="match status" value="1"/>
</dbReference>
<keyword evidence="3" id="KW-0255">Endonuclease</keyword>
<feature type="domain" description="Reverse transcriptase" evidence="6">
    <location>
        <begin position="351"/>
        <end position="562"/>
    </location>
</feature>
<keyword evidence="1" id="KW-0808">Transferase</keyword>
<evidence type="ECO:0000256" key="4">
    <source>
        <dbReference type="ARBA" id="ARBA00022918"/>
    </source>
</evidence>
<evidence type="ECO:0000256" key="5">
    <source>
        <dbReference type="ARBA" id="ARBA00023268"/>
    </source>
</evidence>
<dbReference type="CDD" id="cd09274">
    <property type="entry name" value="RNase_HI_RT_Ty3"/>
    <property type="match status" value="1"/>
</dbReference>
<dbReference type="CDD" id="cd01647">
    <property type="entry name" value="RT_LTR"/>
    <property type="match status" value="1"/>
</dbReference>
<sequence length="844" mass="97031">MNIQTIRRFESGRNPAEAWKFWKQDFADFLEAAGYAKQTEKTKTAVFRHVCGDELKAQYRCLDIKPKEGETELKLEQILDEFDKFFGDYKNEIFASFVFLEIKQKPHEKFQEFYTRLKLAAEDCNYDKPERMLRDKIVQGINDKPLQERLLRETSRKPKSLQEVNFKLDTGAQVNVLPFEILQNWENIPRIKTNSRPILDYSNNQVPIIGELILTVKNTNSSSKCKFLITSLKSSPILGLNSCLKLKLIKRIYQLEGKCLEKQNNCVSNESIQVQNDNYVKVCNVDNSIVAETPVSIINEFHDVFSGIGKLNKVVKIHLKDNYTPSVAAARKIPLALHDKVKAELNRMENMGVITKVEQPTEWVSNIVVIDNPNKLRICIDPRPLNEAIKIPHYPIPSAGRLMTNLQGSTVFSLFDATNGFWQLALDEESSYLTTFATPWGRYRFLVLPFGLNNSPEEFQKAMEELFENEPNVIPYFDDICIGSKTMEEHCKTLRIVLNIARKSNLKFNPVKTQLAKSSITCLGHKISGKGIEPDSKKLESIEKFPTPQNKQELQRFLGMVTYLAKFAPNLSNLTHSLRQLLKKNSVWLWDSNMKRDFELIKKKLLEAPCLQIFDSNKPVILSVDASTYGLGAVLLQNSQPVAYGSVSLTNTQQRYAQIEKELLAVIFGLEHFNYYTYGRNVTVETDHKPLLGLSKKPYDSISPRLQRMLLRLNKYNVKLIYVPGKQLVIADTISRAQLNDKIFNDDNVYETPADLCLLATASPTRWEELAKLTKDDPELDDVVYHIKNEWPDKINTRKYAKQFWHCKDELYLTKEGLICRGSRLVVPNESRTDVLEKIHTSHR</sequence>
<keyword evidence="1" id="KW-0548">Nucleotidyltransferase</keyword>
<dbReference type="OrthoDB" id="6423506at2759"/>
<dbReference type="EMBL" id="BGPR01166880">
    <property type="protein sequence ID" value="GBM16497.1"/>
    <property type="molecule type" value="Genomic_DNA"/>
</dbReference>
<reference evidence="7 8" key="1">
    <citation type="journal article" date="2019" name="Sci. Rep.">
        <title>Orb-weaving spider Araneus ventricosus genome elucidates the spidroin gene catalogue.</title>
        <authorList>
            <person name="Kono N."/>
            <person name="Nakamura H."/>
            <person name="Ohtoshi R."/>
            <person name="Moran D.A.P."/>
            <person name="Shinohara A."/>
            <person name="Yoshida Y."/>
            <person name="Fujiwara M."/>
            <person name="Mori M."/>
            <person name="Tomita M."/>
            <person name="Arakawa K."/>
        </authorList>
    </citation>
    <scope>NUCLEOTIDE SEQUENCE [LARGE SCALE GENOMIC DNA]</scope>
</reference>
<name>A0A4Y2DJZ7_ARAVE</name>
<dbReference type="Pfam" id="PF17919">
    <property type="entry name" value="RT_RNaseH_2"/>
    <property type="match status" value="1"/>
</dbReference>
<proteinExistence type="predicted"/>
<accession>A0A4Y2DJZ7</accession>
<keyword evidence="4" id="KW-0695">RNA-directed DNA polymerase</keyword>
<keyword evidence="5" id="KW-0511">Multifunctional enzyme</keyword>
<keyword evidence="3" id="KW-0378">Hydrolase</keyword>
<evidence type="ECO:0000256" key="3">
    <source>
        <dbReference type="ARBA" id="ARBA00022759"/>
    </source>
</evidence>
<evidence type="ECO:0000259" key="6">
    <source>
        <dbReference type="PROSITE" id="PS50878"/>
    </source>
</evidence>
<dbReference type="Proteomes" id="UP000499080">
    <property type="component" value="Unassembled WGS sequence"/>
</dbReference>
<dbReference type="AlphaFoldDB" id="A0A4Y2DJZ7"/>
<evidence type="ECO:0000256" key="2">
    <source>
        <dbReference type="ARBA" id="ARBA00022722"/>
    </source>
</evidence>
<dbReference type="Gene3D" id="3.10.10.10">
    <property type="entry name" value="HIV Type 1 Reverse Transcriptase, subunit A, domain 1"/>
    <property type="match status" value="1"/>
</dbReference>